<dbReference type="Proteomes" id="UP000761534">
    <property type="component" value="Unassembled WGS sequence"/>
</dbReference>
<gene>
    <name evidence="2" type="ORF">TRICI_000016</name>
</gene>
<protein>
    <submittedName>
        <fullName evidence="2">Uncharacterized protein</fullName>
    </submittedName>
</protein>
<evidence type="ECO:0000313" key="3">
    <source>
        <dbReference type="Proteomes" id="UP000761534"/>
    </source>
</evidence>
<reference evidence="2" key="1">
    <citation type="journal article" date="2019" name="G3 (Bethesda)">
        <title>Genome Assemblies of Two Rare Opportunistic Yeast Pathogens: Diutina rugosa (syn. Candida rugosa) and Trichomonascus ciferrii (syn. Candida ciferrii).</title>
        <authorList>
            <person name="Mixao V."/>
            <person name="Saus E."/>
            <person name="Hansen A.P."/>
            <person name="Lass-Florl C."/>
            <person name="Gabaldon T."/>
        </authorList>
    </citation>
    <scope>NUCLEOTIDE SEQUENCE</scope>
    <source>
        <strain evidence="2">CBS 4856</strain>
    </source>
</reference>
<dbReference type="EMBL" id="SWFS01000007">
    <property type="protein sequence ID" value="KAA8917814.1"/>
    <property type="molecule type" value="Genomic_DNA"/>
</dbReference>
<sequence>MNKDTSESDDSTIEHYSGGTSFDENSQLLSGGNKVGPTDTEHSTSEVASDNHDWQSFNAAVTGHKVGPVDLDKSDSQTSTKTKQ</sequence>
<evidence type="ECO:0000256" key="1">
    <source>
        <dbReference type="SAM" id="MobiDB-lite"/>
    </source>
</evidence>
<comment type="caution">
    <text evidence="2">The sequence shown here is derived from an EMBL/GenBank/DDBJ whole genome shotgun (WGS) entry which is preliminary data.</text>
</comment>
<name>A0A642VEK0_9ASCO</name>
<organism evidence="2 3">
    <name type="scientific">Trichomonascus ciferrii</name>
    <dbReference type="NCBI Taxonomy" id="44093"/>
    <lineage>
        <taxon>Eukaryota</taxon>
        <taxon>Fungi</taxon>
        <taxon>Dikarya</taxon>
        <taxon>Ascomycota</taxon>
        <taxon>Saccharomycotina</taxon>
        <taxon>Dipodascomycetes</taxon>
        <taxon>Dipodascales</taxon>
        <taxon>Trichomonascaceae</taxon>
        <taxon>Trichomonascus</taxon>
        <taxon>Trichomonascus ciferrii complex</taxon>
    </lineage>
</organism>
<proteinExistence type="predicted"/>
<feature type="compositionally biased region" description="Polar residues" evidence="1">
    <location>
        <begin position="18"/>
        <end position="30"/>
    </location>
</feature>
<dbReference type="VEuPathDB" id="FungiDB:TRICI_000016"/>
<evidence type="ECO:0000313" key="2">
    <source>
        <dbReference type="EMBL" id="KAA8917814.1"/>
    </source>
</evidence>
<keyword evidence="3" id="KW-1185">Reference proteome</keyword>
<accession>A0A642VEK0</accession>
<feature type="compositionally biased region" description="Basic and acidic residues" evidence="1">
    <location>
        <begin position="39"/>
        <end position="53"/>
    </location>
</feature>
<feature type="region of interest" description="Disordered" evidence="1">
    <location>
        <begin position="1"/>
        <end position="84"/>
    </location>
</feature>
<dbReference type="AlphaFoldDB" id="A0A642VEK0"/>